<dbReference type="AlphaFoldDB" id="A0A7Z0WN55"/>
<keyword evidence="2" id="KW-1185">Reference proteome</keyword>
<evidence type="ECO:0000313" key="1">
    <source>
        <dbReference type="EMBL" id="OLF10617.1"/>
    </source>
</evidence>
<dbReference type="EMBL" id="MSIF01000006">
    <property type="protein sequence ID" value="OLF10617.1"/>
    <property type="molecule type" value="Genomic_DNA"/>
</dbReference>
<sequence length="383" mass="40722">MLRRAGLALCLLTAGCGGGSEDLAAPTEPRWRLDHVSESRSMVVVDVLPLGRDDGWAIAFETGSGDGDPAFALLRRDGADWGPAPDHPALRHEGGAEFTRLTASGPDDVWLFGQLAADEIAASPDLGALRWNGREWRRVPTGFTLRDAVAVAPDDVWALDASSSPVAIAHHWDGREWRQFPAPADYLDHVAASGPDDVWAAGTDDGRPAVVRFDGDGWRPVPLPRRLAVEGGRIGDLVALGPEDVWAFGYLTTGEAVSPFVAHWDGSAWREVPDTVDDSADLMPAESALLGTVDGDGGFVLASVHGAEQHRTGTGDLAVIADPEPVPGRTDAVTDEDRRQHLQVHDLELVPGTREIWAGGAVGVSPALPPDAYARGVIASYQY</sequence>
<organism evidence="1 2">
    <name type="scientific">Actinophytocola xinjiangensis</name>
    <dbReference type="NCBI Taxonomy" id="485602"/>
    <lineage>
        <taxon>Bacteria</taxon>
        <taxon>Bacillati</taxon>
        <taxon>Actinomycetota</taxon>
        <taxon>Actinomycetes</taxon>
        <taxon>Pseudonocardiales</taxon>
        <taxon>Pseudonocardiaceae</taxon>
    </lineage>
</organism>
<gene>
    <name evidence="1" type="ORF">BLA60_15705</name>
</gene>
<protein>
    <submittedName>
        <fullName evidence="1">Uncharacterized protein</fullName>
    </submittedName>
</protein>
<reference evidence="1 2" key="1">
    <citation type="submission" date="2016-12" db="EMBL/GenBank/DDBJ databases">
        <title>The draft genome sequence of Actinophytocola xinjiangensis.</title>
        <authorList>
            <person name="Wang W."/>
            <person name="Yuan L."/>
        </authorList>
    </citation>
    <scope>NUCLEOTIDE SEQUENCE [LARGE SCALE GENOMIC DNA]</scope>
    <source>
        <strain evidence="1 2">CGMCC 4.4663</strain>
    </source>
</reference>
<comment type="caution">
    <text evidence="1">The sequence shown here is derived from an EMBL/GenBank/DDBJ whole genome shotgun (WGS) entry which is preliminary data.</text>
</comment>
<dbReference type="PROSITE" id="PS51257">
    <property type="entry name" value="PROKAR_LIPOPROTEIN"/>
    <property type="match status" value="1"/>
</dbReference>
<dbReference type="OrthoDB" id="3454650at2"/>
<proteinExistence type="predicted"/>
<evidence type="ECO:0000313" key="2">
    <source>
        <dbReference type="Proteomes" id="UP000185696"/>
    </source>
</evidence>
<dbReference type="Proteomes" id="UP000185696">
    <property type="component" value="Unassembled WGS sequence"/>
</dbReference>
<accession>A0A7Z0WN55</accession>
<dbReference type="RefSeq" id="WP_075133606.1">
    <property type="nucleotide sequence ID" value="NZ_MSIF01000006.1"/>
</dbReference>
<name>A0A7Z0WN55_9PSEU</name>